<name>A0A931C712_9ACTN</name>
<comment type="caution">
    <text evidence="3">The sequence shown here is derived from an EMBL/GenBank/DDBJ whole genome shotgun (WGS) entry which is preliminary data.</text>
</comment>
<evidence type="ECO:0000256" key="2">
    <source>
        <dbReference type="SAM" id="Phobius"/>
    </source>
</evidence>
<feature type="region of interest" description="Disordered" evidence="1">
    <location>
        <begin position="194"/>
        <end position="242"/>
    </location>
</feature>
<feature type="transmembrane region" description="Helical" evidence="2">
    <location>
        <begin position="169"/>
        <end position="189"/>
    </location>
</feature>
<feature type="transmembrane region" description="Helical" evidence="2">
    <location>
        <begin position="125"/>
        <end position="146"/>
    </location>
</feature>
<keyword evidence="2" id="KW-1133">Transmembrane helix</keyword>
<organism evidence="3 4">
    <name type="scientific">Actinoplanes aureus</name>
    <dbReference type="NCBI Taxonomy" id="2792083"/>
    <lineage>
        <taxon>Bacteria</taxon>
        <taxon>Bacillati</taxon>
        <taxon>Actinomycetota</taxon>
        <taxon>Actinomycetes</taxon>
        <taxon>Micromonosporales</taxon>
        <taxon>Micromonosporaceae</taxon>
        <taxon>Actinoplanes</taxon>
    </lineage>
</organism>
<proteinExistence type="predicted"/>
<feature type="transmembrane region" description="Helical" evidence="2">
    <location>
        <begin position="41"/>
        <end position="58"/>
    </location>
</feature>
<dbReference type="AlphaFoldDB" id="A0A931C712"/>
<keyword evidence="2" id="KW-0812">Transmembrane</keyword>
<evidence type="ECO:0000313" key="4">
    <source>
        <dbReference type="Proteomes" id="UP000598146"/>
    </source>
</evidence>
<feature type="transmembrane region" description="Helical" evidence="2">
    <location>
        <begin position="91"/>
        <end position="113"/>
    </location>
</feature>
<gene>
    <name evidence="3" type="ORF">I4J89_04080</name>
</gene>
<dbReference type="Proteomes" id="UP000598146">
    <property type="component" value="Unassembled WGS sequence"/>
</dbReference>
<dbReference type="RefSeq" id="WP_196412449.1">
    <property type="nucleotide sequence ID" value="NZ_JADQTO010000002.1"/>
</dbReference>
<accession>A0A931C712</accession>
<dbReference type="EMBL" id="JADQTO010000002">
    <property type="protein sequence ID" value="MBG0560643.1"/>
    <property type="molecule type" value="Genomic_DNA"/>
</dbReference>
<keyword evidence="4" id="KW-1185">Reference proteome</keyword>
<reference evidence="3" key="1">
    <citation type="submission" date="2020-11" db="EMBL/GenBank/DDBJ databases">
        <title>Isolation and identification of active actinomycetes.</title>
        <authorList>
            <person name="Sun X."/>
        </authorList>
    </citation>
    <scope>NUCLEOTIDE SEQUENCE</scope>
    <source>
        <strain evidence="3">NEAU-A11</strain>
    </source>
</reference>
<evidence type="ECO:0000313" key="3">
    <source>
        <dbReference type="EMBL" id="MBG0560643.1"/>
    </source>
</evidence>
<feature type="compositionally biased region" description="Acidic residues" evidence="1">
    <location>
        <begin position="208"/>
        <end position="217"/>
    </location>
</feature>
<keyword evidence="2" id="KW-0472">Membrane</keyword>
<feature type="region of interest" description="Disordered" evidence="1">
    <location>
        <begin position="1"/>
        <end position="24"/>
    </location>
</feature>
<sequence length="242" mass="26351">MSGETEVGEQSVLEFGESGWEEPRRRPTADFLRGLAGDRRLPVLTAGLSAVAVFASLISEWQITAVEQIEYEGDEELSQQTQLLPTDLFDLGGIGGAYLVGLFLLTTSVVLVLFGPAAGRRYARLAGFSVGGLLFALLLAMVHLLGSETRLISRYFSMQMPPEQSQVEYGRGLWCALAGVAAALLVLWLTSREPDSDDGPRWVRPVAEEEDEDEPDAPLDLTISASTPFAPFPGQRDQPHRS</sequence>
<evidence type="ECO:0000256" key="1">
    <source>
        <dbReference type="SAM" id="MobiDB-lite"/>
    </source>
</evidence>
<protein>
    <submittedName>
        <fullName evidence="3">Uncharacterized protein</fullName>
    </submittedName>
</protein>